<protein>
    <submittedName>
        <fullName evidence="1">PEP-CTERM sorting domain-containing protein</fullName>
    </submittedName>
</protein>
<dbReference type="NCBIfam" id="TIGR02595">
    <property type="entry name" value="PEP_CTERM"/>
    <property type="match status" value="1"/>
</dbReference>
<dbReference type="RefSeq" id="WP_289164468.1">
    <property type="nucleotide sequence ID" value="NZ_JASZZN010000010.1"/>
</dbReference>
<organism evidence="1 2">
    <name type="scientific">Roseiconus lacunae</name>
    <dbReference type="NCBI Taxonomy" id="2605694"/>
    <lineage>
        <taxon>Bacteria</taxon>
        <taxon>Pseudomonadati</taxon>
        <taxon>Planctomycetota</taxon>
        <taxon>Planctomycetia</taxon>
        <taxon>Pirellulales</taxon>
        <taxon>Pirellulaceae</taxon>
        <taxon>Roseiconus</taxon>
    </lineage>
</organism>
<keyword evidence="2" id="KW-1185">Reference proteome</keyword>
<comment type="caution">
    <text evidence="1">The sequence shown here is derived from an EMBL/GenBank/DDBJ whole genome shotgun (WGS) entry which is preliminary data.</text>
</comment>
<evidence type="ECO:0000313" key="2">
    <source>
        <dbReference type="Proteomes" id="UP001239462"/>
    </source>
</evidence>
<name>A0ABT7PK58_9BACT</name>
<proteinExistence type="predicted"/>
<dbReference type="InterPro" id="IPR013424">
    <property type="entry name" value="Ice-binding_C"/>
</dbReference>
<gene>
    <name evidence="1" type="ORF">QTN89_15615</name>
</gene>
<dbReference type="EMBL" id="JASZZN010000010">
    <property type="protein sequence ID" value="MDM4016874.1"/>
    <property type="molecule type" value="Genomic_DNA"/>
</dbReference>
<sequence>MTYEVLFDQSTYVGNPGDTLVANLLLRETATEGDPNLIAPGNGLGSANFRVAWTGTTDLISSLGGPGFISGGIDVEADHVVVRQLAFPPGDAGVEVSQGVREVTIGTFEFQVPTMLGAEAVITPSDQSLGSDFAIAATPTTILDGDLTFRSSTISAVPEPTLLPLLGMAIAGVWNFRRSRHDRS</sequence>
<reference evidence="1 2" key="1">
    <citation type="submission" date="2023-06" db="EMBL/GenBank/DDBJ databases">
        <title>Roseiconus lacunae JC819 isolated from Gulf of Mannar region, Tamil Nadu.</title>
        <authorList>
            <person name="Pk S."/>
            <person name="Ch S."/>
            <person name="Ch V.R."/>
        </authorList>
    </citation>
    <scope>NUCLEOTIDE SEQUENCE [LARGE SCALE GENOMIC DNA]</scope>
    <source>
        <strain evidence="1 2">JC819</strain>
    </source>
</reference>
<evidence type="ECO:0000313" key="1">
    <source>
        <dbReference type="EMBL" id="MDM4016874.1"/>
    </source>
</evidence>
<dbReference type="Proteomes" id="UP001239462">
    <property type="component" value="Unassembled WGS sequence"/>
</dbReference>
<accession>A0ABT7PK58</accession>